<gene>
    <name evidence="7" type="ORF">MANT1106_LOCUS20128</name>
</gene>
<evidence type="ECO:0000256" key="1">
    <source>
        <dbReference type="ARBA" id="ARBA00001917"/>
    </source>
</evidence>
<dbReference type="EMBL" id="HBFC01033819">
    <property type="protein sequence ID" value="CAD8720916.1"/>
    <property type="molecule type" value="Transcribed_RNA"/>
</dbReference>
<proteinExistence type="predicted"/>
<protein>
    <recommendedName>
        <fullName evidence="6">DUS-like FMN-binding domain-containing protein</fullName>
    </recommendedName>
</protein>
<dbReference type="PANTHER" id="PTHR45936">
    <property type="entry name" value="TRNA-DIHYDROURIDINE(20) SYNTHASE [NAD(P)+]-LIKE"/>
    <property type="match status" value="1"/>
</dbReference>
<dbReference type="PANTHER" id="PTHR45936:SF1">
    <property type="entry name" value="TRNA-DIHYDROURIDINE(20) SYNTHASE [NAD(P)+]-LIKE"/>
    <property type="match status" value="1"/>
</dbReference>
<dbReference type="SUPFAM" id="SSF51395">
    <property type="entry name" value="FMN-linked oxidoreductases"/>
    <property type="match status" value="1"/>
</dbReference>
<evidence type="ECO:0000256" key="4">
    <source>
        <dbReference type="ARBA" id="ARBA00022694"/>
    </source>
</evidence>
<reference evidence="7" key="1">
    <citation type="submission" date="2021-01" db="EMBL/GenBank/DDBJ databases">
        <authorList>
            <person name="Corre E."/>
            <person name="Pelletier E."/>
            <person name="Niang G."/>
            <person name="Scheremetjew M."/>
            <person name="Finn R."/>
            <person name="Kale V."/>
            <person name="Holt S."/>
            <person name="Cochrane G."/>
            <person name="Meng A."/>
            <person name="Brown T."/>
            <person name="Cohen L."/>
        </authorList>
    </citation>
    <scope>NUCLEOTIDE SEQUENCE</scope>
    <source>
        <strain evidence="7">SL-175</strain>
    </source>
</reference>
<dbReference type="InterPro" id="IPR052582">
    <property type="entry name" value="tRNA-DUS-like"/>
</dbReference>
<dbReference type="Pfam" id="PF01207">
    <property type="entry name" value="Dus"/>
    <property type="match status" value="1"/>
</dbReference>
<evidence type="ECO:0000256" key="3">
    <source>
        <dbReference type="ARBA" id="ARBA00022643"/>
    </source>
</evidence>
<evidence type="ECO:0000256" key="2">
    <source>
        <dbReference type="ARBA" id="ARBA00022630"/>
    </source>
</evidence>
<sequence length="342" mass="38165">MPTRILAAEYGADIVYSEEIIDRRLLMCKRVENPTWGTIDYVDTESQSGNIIFRTFPEERDRLVLQLGTGDAARALQCAMLVAKDVSAIDINMGCPLKFSTSSGAGSALLKKPETIRDILTTLRRNLPSDVHVTCKIRLMATVEETVVLARTIEACGVSAFAVHGRYVSQRPRDPAHWDLVKQVVGSVSCPVIANGDVFEYADFEKLRSETGAAGAMCARGAMWNQSIFRKEGLLQPRENLKALLTKCLEWRHPLKNTKYLLREMLIKDKDSGLETEEGRALNKSETLQDVAKLFNLQESLVGAKERQLVAATGLKRPCDATIHDEEQIEEVSRQRSSLRVE</sequence>
<dbReference type="InterPro" id="IPR018517">
    <property type="entry name" value="tRNA_hU_synthase_CS"/>
</dbReference>
<keyword evidence="5" id="KW-0560">Oxidoreductase</keyword>
<evidence type="ECO:0000313" key="7">
    <source>
        <dbReference type="EMBL" id="CAD8720916.1"/>
    </source>
</evidence>
<dbReference type="PROSITE" id="PS01136">
    <property type="entry name" value="UPF0034"/>
    <property type="match status" value="1"/>
</dbReference>
<keyword evidence="3" id="KW-0288">FMN</keyword>
<dbReference type="GO" id="GO:0005737">
    <property type="term" value="C:cytoplasm"/>
    <property type="evidence" value="ECO:0007669"/>
    <property type="project" value="TreeGrafter"/>
</dbReference>
<organism evidence="7">
    <name type="scientific">Mantoniella antarctica</name>
    <dbReference type="NCBI Taxonomy" id="81844"/>
    <lineage>
        <taxon>Eukaryota</taxon>
        <taxon>Viridiplantae</taxon>
        <taxon>Chlorophyta</taxon>
        <taxon>Mamiellophyceae</taxon>
        <taxon>Mamiellales</taxon>
        <taxon>Mamiellaceae</taxon>
        <taxon>Mantoniella</taxon>
    </lineage>
</organism>
<keyword evidence="2" id="KW-0285">Flavoprotein</keyword>
<dbReference type="InterPro" id="IPR035587">
    <property type="entry name" value="DUS-like_FMN-bd"/>
</dbReference>
<accession>A0A7S0XGG2</accession>
<evidence type="ECO:0000256" key="5">
    <source>
        <dbReference type="ARBA" id="ARBA00023002"/>
    </source>
</evidence>
<dbReference type="AlphaFoldDB" id="A0A7S0XGG2"/>
<evidence type="ECO:0000259" key="6">
    <source>
        <dbReference type="Pfam" id="PF01207"/>
    </source>
</evidence>
<dbReference type="GO" id="GO:0017150">
    <property type="term" value="F:tRNA dihydrouridine synthase activity"/>
    <property type="evidence" value="ECO:0007669"/>
    <property type="project" value="InterPro"/>
</dbReference>
<dbReference type="CDD" id="cd02801">
    <property type="entry name" value="DUS_like_FMN"/>
    <property type="match status" value="1"/>
</dbReference>
<dbReference type="Gene3D" id="3.20.20.70">
    <property type="entry name" value="Aldolase class I"/>
    <property type="match status" value="1"/>
</dbReference>
<name>A0A7S0XGG2_9CHLO</name>
<comment type="cofactor">
    <cofactor evidence="1">
        <name>FMN</name>
        <dbReference type="ChEBI" id="CHEBI:58210"/>
    </cofactor>
</comment>
<dbReference type="GO" id="GO:0050660">
    <property type="term" value="F:flavin adenine dinucleotide binding"/>
    <property type="evidence" value="ECO:0007669"/>
    <property type="project" value="InterPro"/>
</dbReference>
<dbReference type="InterPro" id="IPR013785">
    <property type="entry name" value="Aldolase_TIM"/>
</dbReference>
<keyword evidence="4" id="KW-0819">tRNA processing</keyword>
<feature type="domain" description="DUS-like FMN-binding" evidence="6">
    <location>
        <begin position="47"/>
        <end position="245"/>
    </location>
</feature>